<reference evidence="1" key="1">
    <citation type="journal article" date="2014" name="J. Bacteriol.">
        <title>Characterization of a novel plasmid-borne thiopeptide gene cluster in Staphylococcus epidermidis strain 115.</title>
        <authorList>
            <person name="Bennallack P.R."/>
            <person name="Burt S.R."/>
            <person name="Heder M.J."/>
            <person name="Robison R.A."/>
            <person name="Griffitts J.S."/>
        </authorList>
    </citation>
    <scope>NUCLEOTIDE SEQUENCE</scope>
    <source>
        <strain evidence="1">115</strain>
        <plasmid evidence="1">pBac115</plasmid>
    </source>
</reference>
<evidence type="ECO:0000313" key="1">
    <source>
        <dbReference type="EMBL" id="AIU53949.1"/>
    </source>
</evidence>
<geneLocation type="plasmid" evidence="1">
    <name>pBac115</name>
</geneLocation>
<protein>
    <submittedName>
        <fullName evidence="1">TclN</fullName>
    </submittedName>
</protein>
<dbReference type="PANTHER" id="PTHR43745:SF2">
    <property type="entry name" value="NITROREDUCTASE MJ1384-RELATED"/>
    <property type="match status" value="1"/>
</dbReference>
<dbReference type="PANTHER" id="PTHR43745">
    <property type="entry name" value="NITROREDUCTASE MJ1384-RELATED"/>
    <property type="match status" value="1"/>
</dbReference>
<dbReference type="SMR" id="A0A097PTA2"/>
<dbReference type="RefSeq" id="WP_172686363.1">
    <property type="nucleotide sequence ID" value="NZ_KM613043.1"/>
</dbReference>
<dbReference type="InterPro" id="IPR052544">
    <property type="entry name" value="Bacteriocin_Proc_Enz"/>
</dbReference>
<dbReference type="AlphaFoldDB" id="A0A097PTA2"/>
<proteinExistence type="predicted"/>
<dbReference type="EMBL" id="KM613043">
    <property type="protein sequence ID" value="AIU53949.1"/>
    <property type="molecule type" value="Genomic_DNA"/>
</dbReference>
<accession>A0A097PTA2</accession>
<sequence length="447" mass="52478">MDISKFLYNLHYNPGEVVSASYTIEDTIQRNSEGFYKGYGIDFLKLQQKSPIVKVILKSYGDIFFNRVENKKKPLIFCRKMTPSGGGLYPINIFICTNFKNRIALFQFDFKRNLLIFIKYINIEINNECTKLYLVPCYTRNYFKYKEFSYRLCPLDTGYLISTLLYNFSVENITFKLSIKLNKNSDITDVLNEIGCEEIPYSIIELNESLNLDNLSLEHYDTESYFFNPNKVRNLLEIDTLIHQEYHKDININFNNENKLFEKFEIQKRISPGGEFIQNSKVEQESINKFISLIMQYKNKSNFLSEYILLNLIDVQNKRIINLSASEFLSYKNNVSIEFIDKQLTRRNFNLLAVPYILYVGVNEEKIKENYSNNYFKISRIIAGFWSGVVSILSAQCGLSTHPMMSYNARELEEYIFKNRYSILNQIVIGGNITTNRMDSMLIRSDL</sequence>
<name>A0A097PTA2_9STAP</name>
<gene>
    <name evidence="1" type="primary">tclN</name>
</gene>
<keyword evidence="1" id="KW-0614">Plasmid</keyword>
<organism evidence="1">
    <name type="scientific">Macrococcoides caseolyticum</name>
    <dbReference type="NCBI Taxonomy" id="69966"/>
    <lineage>
        <taxon>Bacteria</taxon>
        <taxon>Bacillati</taxon>
        <taxon>Bacillota</taxon>
        <taxon>Bacilli</taxon>
        <taxon>Bacillales</taxon>
        <taxon>Staphylococcaceae</taxon>
        <taxon>Macrococcoides</taxon>
    </lineage>
</organism>